<dbReference type="InterPro" id="IPR029063">
    <property type="entry name" value="SAM-dependent_MTases_sf"/>
</dbReference>
<feature type="non-terminal residue" evidence="2">
    <location>
        <position position="152"/>
    </location>
</feature>
<dbReference type="Gene3D" id="3.40.50.150">
    <property type="entry name" value="Vaccinia Virus protein VP39"/>
    <property type="match status" value="1"/>
</dbReference>
<name>A0A383DLV4_9ZZZZ</name>
<organism evidence="2">
    <name type="scientific">marine metagenome</name>
    <dbReference type="NCBI Taxonomy" id="408172"/>
    <lineage>
        <taxon>unclassified sequences</taxon>
        <taxon>metagenomes</taxon>
        <taxon>ecological metagenomes</taxon>
    </lineage>
</organism>
<dbReference type="InterPro" id="IPR013216">
    <property type="entry name" value="Methyltransf_11"/>
</dbReference>
<evidence type="ECO:0000259" key="1">
    <source>
        <dbReference type="Pfam" id="PF08241"/>
    </source>
</evidence>
<gene>
    <name evidence="2" type="ORF">METZ01_LOCUS498127</name>
</gene>
<dbReference type="Pfam" id="PF08241">
    <property type="entry name" value="Methyltransf_11"/>
    <property type="match status" value="1"/>
</dbReference>
<evidence type="ECO:0000313" key="2">
    <source>
        <dbReference type="EMBL" id="SVE45273.1"/>
    </source>
</evidence>
<protein>
    <recommendedName>
        <fullName evidence="1">Methyltransferase type 11 domain-containing protein</fullName>
    </recommendedName>
</protein>
<dbReference type="GO" id="GO:0008757">
    <property type="term" value="F:S-adenosylmethionine-dependent methyltransferase activity"/>
    <property type="evidence" value="ECO:0007669"/>
    <property type="project" value="InterPro"/>
</dbReference>
<reference evidence="2" key="1">
    <citation type="submission" date="2018-05" db="EMBL/GenBank/DDBJ databases">
        <authorList>
            <person name="Lanie J.A."/>
            <person name="Ng W.-L."/>
            <person name="Kazmierczak K.M."/>
            <person name="Andrzejewski T.M."/>
            <person name="Davidsen T.M."/>
            <person name="Wayne K.J."/>
            <person name="Tettelin H."/>
            <person name="Glass J.I."/>
            <person name="Rusch D."/>
            <person name="Podicherti R."/>
            <person name="Tsui H.-C.T."/>
            <person name="Winkler M.E."/>
        </authorList>
    </citation>
    <scope>NUCLEOTIDE SEQUENCE</scope>
</reference>
<proteinExistence type="predicted"/>
<sequence length="152" mass="16873">MYFKEYGNRPDGISLNYGIALYDIFSADLSTLTEEVFHLQEIDTSLNFTDIKTNTEKLPDSVVNILDLNNKTILDFGCGKGQFCKDVVEKFNVSKAYGTDLATIELGLADENMTEKCEFISCGATSIPLPDKSVDVTTAFLVLEHVHESDID</sequence>
<accession>A0A383DLV4</accession>
<feature type="domain" description="Methyltransferase type 11" evidence="1">
    <location>
        <begin position="74"/>
        <end position="148"/>
    </location>
</feature>
<dbReference type="EMBL" id="UINC01218304">
    <property type="protein sequence ID" value="SVE45273.1"/>
    <property type="molecule type" value="Genomic_DNA"/>
</dbReference>
<dbReference type="AlphaFoldDB" id="A0A383DLV4"/>
<dbReference type="SUPFAM" id="SSF53335">
    <property type="entry name" value="S-adenosyl-L-methionine-dependent methyltransferases"/>
    <property type="match status" value="1"/>
</dbReference>